<dbReference type="Proteomes" id="UP000078348">
    <property type="component" value="Unassembled WGS sequence"/>
</dbReference>
<evidence type="ECO:0000256" key="1">
    <source>
        <dbReference type="ARBA" id="ARBA00004123"/>
    </source>
</evidence>
<dbReference type="EMBL" id="LXWW01000501">
    <property type="protein sequence ID" value="OAO12877.1"/>
    <property type="molecule type" value="Genomic_DNA"/>
</dbReference>
<dbReference type="GO" id="GO:0005681">
    <property type="term" value="C:spliceosomal complex"/>
    <property type="evidence" value="ECO:0007669"/>
    <property type="project" value="UniProtKB-KW"/>
</dbReference>
<dbReference type="PANTHER" id="PTHR23142">
    <property type="entry name" value="PRE-MRNA-SPLICING FACTOR 38A-RELATED"/>
    <property type="match status" value="1"/>
</dbReference>
<keyword evidence="3 7" id="KW-0507">mRNA processing</keyword>
<gene>
    <name evidence="9" type="ORF">AV274_5410</name>
</gene>
<comment type="function">
    <text evidence="7">Required for pre-mRNA splicing.</text>
</comment>
<evidence type="ECO:0000256" key="8">
    <source>
        <dbReference type="SAM" id="MobiDB-lite"/>
    </source>
</evidence>
<evidence type="ECO:0000256" key="5">
    <source>
        <dbReference type="ARBA" id="ARBA00023187"/>
    </source>
</evidence>
<accession>A0A196S9V3</accession>
<dbReference type="STRING" id="478820.A0A196S9V3"/>
<keyword evidence="5 7" id="KW-0508">mRNA splicing</keyword>
<reference evidence="9 10" key="1">
    <citation type="submission" date="2016-05" db="EMBL/GenBank/DDBJ databases">
        <title>Nuclear genome of Blastocystis sp. subtype 1 NandII.</title>
        <authorList>
            <person name="Gentekaki E."/>
            <person name="Curtis B."/>
            <person name="Stairs C."/>
            <person name="Eme L."/>
            <person name="Herman E."/>
            <person name="Klimes V."/>
            <person name="Arias M.C."/>
            <person name="Elias M."/>
            <person name="Hilliou F."/>
            <person name="Klute M."/>
            <person name="Malik S.-B."/>
            <person name="Pightling A."/>
            <person name="Rachubinski R."/>
            <person name="Salas D."/>
            <person name="Schlacht A."/>
            <person name="Suga H."/>
            <person name="Archibald J."/>
            <person name="Ball S.G."/>
            <person name="Clark G."/>
            <person name="Dacks J."/>
            <person name="Van Der Giezen M."/>
            <person name="Tsaousis A."/>
            <person name="Roger A."/>
        </authorList>
    </citation>
    <scope>NUCLEOTIDE SEQUENCE [LARGE SCALE GENOMIC DNA]</scope>
    <source>
        <strain evidence="10">ATCC 50177 / NandII</strain>
    </source>
</reference>
<evidence type="ECO:0000256" key="4">
    <source>
        <dbReference type="ARBA" id="ARBA00022728"/>
    </source>
</evidence>
<evidence type="ECO:0000256" key="7">
    <source>
        <dbReference type="RuleBase" id="RU367025"/>
    </source>
</evidence>
<dbReference type="GO" id="GO:0000398">
    <property type="term" value="P:mRNA splicing, via spliceosome"/>
    <property type="evidence" value="ECO:0007669"/>
    <property type="project" value="UniProtKB-UniRule"/>
</dbReference>
<keyword evidence="10" id="KW-1185">Reference proteome</keyword>
<evidence type="ECO:0000313" key="9">
    <source>
        <dbReference type="EMBL" id="OAO12877.1"/>
    </source>
</evidence>
<evidence type="ECO:0000256" key="2">
    <source>
        <dbReference type="ARBA" id="ARBA00006164"/>
    </source>
</evidence>
<protein>
    <recommendedName>
        <fullName evidence="7">Pre-mRNA-splicing factor 38</fullName>
    </recommendedName>
</protein>
<comment type="similarity">
    <text evidence="2 7">Belongs to the PRP38 family.</text>
</comment>
<organism evidence="9 10">
    <name type="scientific">Blastocystis sp. subtype 1 (strain ATCC 50177 / NandII)</name>
    <dbReference type="NCBI Taxonomy" id="478820"/>
    <lineage>
        <taxon>Eukaryota</taxon>
        <taxon>Sar</taxon>
        <taxon>Stramenopiles</taxon>
        <taxon>Bigyra</taxon>
        <taxon>Opalozoa</taxon>
        <taxon>Opalinata</taxon>
        <taxon>Blastocystidae</taxon>
        <taxon>Blastocystis</taxon>
    </lineage>
</organism>
<name>A0A196S9V3_BLAHN</name>
<keyword evidence="6 7" id="KW-0539">Nucleus</keyword>
<keyword evidence="4 7" id="KW-0747">Spliceosome</keyword>
<dbReference type="Pfam" id="PF03371">
    <property type="entry name" value="PRP38"/>
    <property type="match status" value="1"/>
</dbReference>
<comment type="caution">
    <text evidence="9">The sequence shown here is derived from an EMBL/GenBank/DDBJ whole genome shotgun (WGS) entry which is preliminary data.</text>
</comment>
<evidence type="ECO:0000313" key="10">
    <source>
        <dbReference type="Proteomes" id="UP000078348"/>
    </source>
</evidence>
<proteinExistence type="inferred from homology"/>
<sequence length="220" mass="25614">MSNTTASDVKNVHGQNPQYLIEKIIRMKIYDCDYWKERCYGLSALTLIDRAIELDHVGGAYSGVFRPTQFICLILKMLQIGPDKETVLEFIHNDDYKYVTALGMFYLRLTGTSKEIYTELEPYYSDYRKLRLLTPDGWSIIHMDEFVDMLLEKDMALNIALPHLDKRHTLVDRGELEPRQSILEDELNDLIKETEKEDSEKSVKRDLPEEKGGEKKVKTT</sequence>
<dbReference type="InterPro" id="IPR005037">
    <property type="entry name" value="PRP38"/>
</dbReference>
<evidence type="ECO:0000256" key="6">
    <source>
        <dbReference type="ARBA" id="ARBA00023242"/>
    </source>
</evidence>
<feature type="region of interest" description="Disordered" evidence="8">
    <location>
        <begin position="193"/>
        <end position="220"/>
    </location>
</feature>
<evidence type="ECO:0000256" key="3">
    <source>
        <dbReference type="ARBA" id="ARBA00022664"/>
    </source>
</evidence>
<comment type="subcellular location">
    <subcellularLocation>
        <location evidence="1 7">Nucleus</location>
    </subcellularLocation>
</comment>
<dbReference type="AlphaFoldDB" id="A0A196S9V3"/>
<dbReference type="OrthoDB" id="190958at2759"/>